<sequence>MGQILLDHPLSYALTATANVLVVYLQKFWKTVSKVPDTKVTIKFKLDRQEITYTVDMFRDTLKLLVETSKNPFIALVTIRTIESFMQTDGYQGVVDKV</sequence>
<feature type="non-terminal residue" evidence="1">
    <location>
        <position position="98"/>
    </location>
</feature>
<protein>
    <submittedName>
        <fullName evidence="1">Uncharacterized protein</fullName>
    </submittedName>
</protein>
<accession>A0A699SHR8</accession>
<organism evidence="1">
    <name type="scientific">Tanacetum cinerariifolium</name>
    <name type="common">Dalmatian daisy</name>
    <name type="synonym">Chrysanthemum cinerariifolium</name>
    <dbReference type="NCBI Taxonomy" id="118510"/>
    <lineage>
        <taxon>Eukaryota</taxon>
        <taxon>Viridiplantae</taxon>
        <taxon>Streptophyta</taxon>
        <taxon>Embryophyta</taxon>
        <taxon>Tracheophyta</taxon>
        <taxon>Spermatophyta</taxon>
        <taxon>Magnoliopsida</taxon>
        <taxon>eudicotyledons</taxon>
        <taxon>Gunneridae</taxon>
        <taxon>Pentapetalae</taxon>
        <taxon>asterids</taxon>
        <taxon>campanulids</taxon>
        <taxon>Asterales</taxon>
        <taxon>Asteraceae</taxon>
        <taxon>Asteroideae</taxon>
        <taxon>Anthemideae</taxon>
        <taxon>Anthemidinae</taxon>
        <taxon>Tanacetum</taxon>
    </lineage>
</organism>
<dbReference type="EMBL" id="BKCJ011164800">
    <property type="protein sequence ID" value="GFC97226.1"/>
    <property type="molecule type" value="Genomic_DNA"/>
</dbReference>
<evidence type="ECO:0000313" key="1">
    <source>
        <dbReference type="EMBL" id="GFC97226.1"/>
    </source>
</evidence>
<proteinExistence type="predicted"/>
<name>A0A699SHR8_TANCI</name>
<dbReference type="AlphaFoldDB" id="A0A699SHR8"/>
<gene>
    <name evidence="1" type="ORF">Tci_869196</name>
</gene>
<comment type="caution">
    <text evidence="1">The sequence shown here is derived from an EMBL/GenBank/DDBJ whole genome shotgun (WGS) entry which is preliminary data.</text>
</comment>
<reference evidence="1" key="1">
    <citation type="journal article" date="2019" name="Sci. Rep.">
        <title>Draft genome of Tanacetum cinerariifolium, the natural source of mosquito coil.</title>
        <authorList>
            <person name="Yamashiro T."/>
            <person name="Shiraishi A."/>
            <person name="Satake H."/>
            <person name="Nakayama K."/>
        </authorList>
    </citation>
    <scope>NUCLEOTIDE SEQUENCE</scope>
</reference>